<evidence type="ECO:0000313" key="1">
    <source>
        <dbReference type="EMBL" id="KAI5679994.1"/>
    </source>
</evidence>
<reference evidence="2" key="1">
    <citation type="journal article" date="2023" name="Nat. Plants">
        <title>Single-cell RNA sequencing provides a high-resolution roadmap for understanding the multicellular compartmentation of specialized metabolism.</title>
        <authorList>
            <person name="Sun S."/>
            <person name="Shen X."/>
            <person name="Li Y."/>
            <person name="Li Y."/>
            <person name="Wang S."/>
            <person name="Li R."/>
            <person name="Zhang H."/>
            <person name="Shen G."/>
            <person name="Guo B."/>
            <person name="Wei J."/>
            <person name="Xu J."/>
            <person name="St-Pierre B."/>
            <person name="Chen S."/>
            <person name="Sun C."/>
        </authorList>
    </citation>
    <scope>NUCLEOTIDE SEQUENCE [LARGE SCALE GENOMIC DNA]</scope>
</reference>
<comment type="caution">
    <text evidence="1">The sequence shown here is derived from an EMBL/GenBank/DDBJ whole genome shotgun (WGS) entry which is preliminary data.</text>
</comment>
<protein>
    <submittedName>
        <fullName evidence="1">Uncharacterized protein</fullName>
    </submittedName>
</protein>
<sequence length="290" mass="32464">MQILHWLFKIANEPQQSHTCTTTNHTTIPPPKDIVILRKNSNSNSDPRRRRRRKYAEQSELICKNLNFFKLLRRKDIAKACFYSSLNLRNPAPDICSYSMKMKKEDIVRGLGIGGGGGGGNNNQKGGDSSVNSHVGNKVLPISSDHHHQSSSNENEECGVEKKERIKGENKMKTISKMKELLRWAAAAKSDKGAKYLTRKVLQLRNKSTLKSVPDDDQLSNDSPKISFRWEVESCSTTSSVYSAISMASTTKNNNVDQTMSLNSTPLHNIDAARPGNWITTDSEFVVLEL</sequence>
<gene>
    <name evidence="1" type="ORF">M9H77_01221</name>
</gene>
<dbReference type="EMBL" id="CM044701">
    <property type="protein sequence ID" value="KAI5679994.1"/>
    <property type="molecule type" value="Genomic_DNA"/>
</dbReference>
<accession>A0ACC0C591</accession>
<name>A0ACC0C591_CATRO</name>
<proteinExistence type="predicted"/>
<evidence type="ECO:0000313" key="2">
    <source>
        <dbReference type="Proteomes" id="UP001060085"/>
    </source>
</evidence>
<organism evidence="1 2">
    <name type="scientific">Catharanthus roseus</name>
    <name type="common">Madagascar periwinkle</name>
    <name type="synonym">Vinca rosea</name>
    <dbReference type="NCBI Taxonomy" id="4058"/>
    <lineage>
        <taxon>Eukaryota</taxon>
        <taxon>Viridiplantae</taxon>
        <taxon>Streptophyta</taxon>
        <taxon>Embryophyta</taxon>
        <taxon>Tracheophyta</taxon>
        <taxon>Spermatophyta</taxon>
        <taxon>Magnoliopsida</taxon>
        <taxon>eudicotyledons</taxon>
        <taxon>Gunneridae</taxon>
        <taxon>Pentapetalae</taxon>
        <taxon>asterids</taxon>
        <taxon>lamiids</taxon>
        <taxon>Gentianales</taxon>
        <taxon>Apocynaceae</taxon>
        <taxon>Rauvolfioideae</taxon>
        <taxon>Vinceae</taxon>
        <taxon>Catharanthinae</taxon>
        <taxon>Catharanthus</taxon>
    </lineage>
</organism>
<dbReference type="Proteomes" id="UP001060085">
    <property type="component" value="Linkage Group LG01"/>
</dbReference>
<keyword evidence="2" id="KW-1185">Reference proteome</keyword>